<dbReference type="InterPro" id="IPR007110">
    <property type="entry name" value="Ig-like_dom"/>
</dbReference>
<organism evidence="2 3">
    <name type="scientific">Salvator merianae</name>
    <name type="common">Argentine black and white tegu</name>
    <name type="synonym">Tupinambis merianae</name>
    <dbReference type="NCBI Taxonomy" id="96440"/>
    <lineage>
        <taxon>Eukaryota</taxon>
        <taxon>Metazoa</taxon>
        <taxon>Chordata</taxon>
        <taxon>Craniata</taxon>
        <taxon>Vertebrata</taxon>
        <taxon>Euteleostomi</taxon>
        <taxon>Lepidosauria</taxon>
        <taxon>Squamata</taxon>
        <taxon>Bifurcata</taxon>
        <taxon>Unidentata</taxon>
        <taxon>Episquamata</taxon>
        <taxon>Laterata</taxon>
        <taxon>Teiioidea</taxon>
        <taxon>Teiidae</taxon>
        <taxon>Salvator</taxon>
    </lineage>
</organism>
<dbReference type="SUPFAM" id="SSF48726">
    <property type="entry name" value="Immunoglobulin"/>
    <property type="match status" value="1"/>
</dbReference>
<sequence>MYQKPKFNLSFLFCKGVSSQGTLTQPASESSSPGQTVKISCSKGSGSWSSFNWFQQKPGQAPRRLIYSDSSKDTGVPDRFSGSASGNTGSLTISGIQPEDEADYYCAAWYSTGNALHSASI</sequence>
<dbReference type="OMA" id="WYSTGNA"/>
<keyword evidence="3" id="KW-1185">Reference proteome</keyword>
<dbReference type="Pfam" id="PF07686">
    <property type="entry name" value="V-set"/>
    <property type="match status" value="1"/>
</dbReference>
<dbReference type="InterPro" id="IPR036179">
    <property type="entry name" value="Ig-like_dom_sf"/>
</dbReference>
<dbReference type="GeneTree" id="ENSGT00940000154179"/>
<name>A0A8D0DP83_SALMN</name>
<dbReference type="AlphaFoldDB" id="A0A8D0DP83"/>
<dbReference type="SMART" id="SM00409">
    <property type="entry name" value="IG"/>
    <property type="match status" value="1"/>
</dbReference>
<dbReference type="Gene3D" id="2.60.40.10">
    <property type="entry name" value="Immunoglobulins"/>
    <property type="match status" value="1"/>
</dbReference>
<dbReference type="InterPro" id="IPR050150">
    <property type="entry name" value="IgV_Light_Chain"/>
</dbReference>
<dbReference type="Ensembl" id="ENSSMRT00000021817.1">
    <property type="protein sequence ID" value="ENSSMRP00000018626.1"/>
    <property type="gene ID" value="ENSSMRG00000014491.1"/>
</dbReference>
<dbReference type="SMART" id="SM00406">
    <property type="entry name" value="IGv"/>
    <property type="match status" value="1"/>
</dbReference>
<evidence type="ECO:0000313" key="2">
    <source>
        <dbReference type="Ensembl" id="ENSSMRP00000018626.1"/>
    </source>
</evidence>
<dbReference type="InterPro" id="IPR013783">
    <property type="entry name" value="Ig-like_fold"/>
</dbReference>
<dbReference type="PROSITE" id="PS50835">
    <property type="entry name" value="IG_LIKE"/>
    <property type="match status" value="1"/>
</dbReference>
<accession>A0A8D0DP83</accession>
<protein>
    <recommendedName>
        <fullName evidence="1">Ig-like domain-containing protein</fullName>
    </recommendedName>
</protein>
<reference evidence="2" key="1">
    <citation type="submission" date="2025-08" db="UniProtKB">
        <authorList>
            <consortium name="Ensembl"/>
        </authorList>
    </citation>
    <scope>IDENTIFICATION</scope>
</reference>
<proteinExistence type="predicted"/>
<evidence type="ECO:0000313" key="3">
    <source>
        <dbReference type="Proteomes" id="UP000694421"/>
    </source>
</evidence>
<feature type="domain" description="Ig-like" evidence="1">
    <location>
        <begin position="5"/>
        <end position="121"/>
    </location>
</feature>
<dbReference type="InterPro" id="IPR013106">
    <property type="entry name" value="Ig_V-set"/>
</dbReference>
<dbReference type="InterPro" id="IPR003599">
    <property type="entry name" value="Ig_sub"/>
</dbReference>
<reference evidence="2" key="2">
    <citation type="submission" date="2025-09" db="UniProtKB">
        <authorList>
            <consortium name="Ensembl"/>
        </authorList>
    </citation>
    <scope>IDENTIFICATION</scope>
</reference>
<dbReference type="PANTHER" id="PTHR23267">
    <property type="entry name" value="IMMUNOGLOBULIN LIGHT CHAIN"/>
    <property type="match status" value="1"/>
</dbReference>
<evidence type="ECO:0000259" key="1">
    <source>
        <dbReference type="PROSITE" id="PS50835"/>
    </source>
</evidence>
<dbReference type="Proteomes" id="UP000694421">
    <property type="component" value="Unplaced"/>
</dbReference>